<feature type="compositionally biased region" description="Pro residues" evidence="7">
    <location>
        <begin position="8"/>
        <end position="18"/>
    </location>
</feature>
<dbReference type="GO" id="GO:0022857">
    <property type="term" value="F:transmembrane transporter activity"/>
    <property type="evidence" value="ECO:0007669"/>
    <property type="project" value="InterPro"/>
</dbReference>
<dbReference type="EMBL" id="RBXR01000001">
    <property type="protein sequence ID" value="RKT66973.1"/>
    <property type="molecule type" value="Genomic_DNA"/>
</dbReference>
<dbReference type="Proteomes" id="UP000272729">
    <property type="component" value="Unassembled WGS sequence"/>
</dbReference>
<dbReference type="InterPro" id="IPR011701">
    <property type="entry name" value="MFS"/>
</dbReference>
<dbReference type="SUPFAM" id="SSF103473">
    <property type="entry name" value="MFS general substrate transporter"/>
    <property type="match status" value="1"/>
</dbReference>
<feature type="transmembrane region" description="Helical" evidence="8">
    <location>
        <begin position="181"/>
        <end position="201"/>
    </location>
</feature>
<comment type="caution">
    <text evidence="10">The sequence shown here is derived from an EMBL/GenBank/DDBJ whole genome shotgun (WGS) entry which is preliminary data.</text>
</comment>
<feature type="transmembrane region" description="Helical" evidence="8">
    <location>
        <begin position="239"/>
        <end position="262"/>
    </location>
</feature>
<feature type="transmembrane region" description="Helical" evidence="8">
    <location>
        <begin position="347"/>
        <end position="369"/>
    </location>
</feature>
<accession>A0A495X308</accession>
<evidence type="ECO:0000256" key="7">
    <source>
        <dbReference type="SAM" id="MobiDB-lite"/>
    </source>
</evidence>
<evidence type="ECO:0000256" key="3">
    <source>
        <dbReference type="ARBA" id="ARBA00022475"/>
    </source>
</evidence>
<evidence type="ECO:0000313" key="11">
    <source>
        <dbReference type="Proteomes" id="UP000272729"/>
    </source>
</evidence>
<dbReference type="PROSITE" id="PS50850">
    <property type="entry name" value="MFS"/>
    <property type="match status" value="1"/>
</dbReference>
<keyword evidence="3" id="KW-1003">Cell membrane</keyword>
<feature type="transmembrane region" description="Helical" evidence="8">
    <location>
        <begin position="213"/>
        <end position="233"/>
    </location>
</feature>
<feature type="transmembrane region" description="Helical" evidence="8">
    <location>
        <begin position="151"/>
        <end position="175"/>
    </location>
</feature>
<evidence type="ECO:0000256" key="2">
    <source>
        <dbReference type="ARBA" id="ARBA00022448"/>
    </source>
</evidence>
<dbReference type="PANTHER" id="PTHR42718">
    <property type="entry name" value="MAJOR FACILITATOR SUPERFAMILY MULTIDRUG TRANSPORTER MFSC"/>
    <property type="match status" value="1"/>
</dbReference>
<feature type="transmembrane region" description="Helical" evidence="8">
    <location>
        <begin position="451"/>
        <end position="473"/>
    </location>
</feature>
<feature type="transmembrane region" description="Helical" evidence="8">
    <location>
        <begin position="283"/>
        <end position="306"/>
    </location>
</feature>
<keyword evidence="6 8" id="KW-0472">Membrane</keyword>
<evidence type="ECO:0000256" key="5">
    <source>
        <dbReference type="ARBA" id="ARBA00022989"/>
    </source>
</evidence>
<evidence type="ECO:0000256" key="6">
    <source>
        <dbReference type="ARBA" id="ARBA00023136"/>
    </source>
</evidence>
<evidence type="ECO:0000313" key="10">
    <source>
        <dbReference type="EMBL" id="RKT66973.1"/>
    </source>
</evidence>
<organism evidence="10 11">
    <name type="scientific">Saccharothrix variisporea</name>
    <dbReference type="NCBI Taxonomy" id="543527"/>
    <lineage>
        <taxon>Bacteria</taxon>
        <taxon>Bacillati</taxon>
        <taxon>Actinomycetota</taxon>
        <taxon>Actinomycetes</taxon>
        <taxon>Pseudonocardiales</taxon>
        <taxon>Pseudonocardiaceae</taxon>
        <taxon>Saccharothrix</taxon>
    </lineage>
</organism>
<dbReference type="OrthoDB" id="7375466at2"/>
<dbReference type="GO" id="GO:0005886">
    <property type="term" value="C:plasma membrane"/>
    <property type="evidence" value="ECO:0007669"/>
    <property type="project" value="UniProtKB-SubCell"/>
</dbReference>
<feature type="transmembrane region" description="Helical" evidence="8">
    <location>
        <begin position="27"/>
        <end position="48"/>
    </location>
</feature>
<dbReference type="RefSeq" id="WP_121216935.1">
    <property type="nucleotide sequence ID" value="NZ_JBIUBA010000055.1"/>
</dbReference>
<keyword evidence="5 8" id="KW-1133">Transmembrane helix</keyword>
<gene>
    <name evidence="10" type="ORF">DFJ66_0139</name>
</gene>
<feature type="transmembrane region" description="Helical" evidence="8">
    <location>
        <begin position="419"/>
        <end position="439"/>
    </location>
</feature>
<proteinExistence type="predicted"/>
<feature type="transmembrane region" description="Helical" evidence="8">
    <location>
        <begin position="312"/>
        <end position="335"/>
    </location>
</feature>
<dbReference type="InterPro" id="IPR020846">
    <property type="entry name" value="MFS_dom"/>
</dbReference>
<evidence type="ECO:0000259" key="9">
    <source>
        <dbReference type="PROSITE" id="PS50850"/>
    </source>
</evidence>
<dbReference type="Pfam" id="PF07690">
    <property type="entry name" value="MFS_1"/>
    <property type="match status" value="1"/>
</dbReference>
<keyword evidence="4 8" id="KW-0812">Transmembrane</keyword>
<evidence type="ECO:0000256" key="4">
    <source>
        <dbReference type="ARBA" id="ARBA00022692"/>
    </source>
</evidence>
<feature type="transmembrane region" description="Helical" evidence="8">
    <location>
        <begin position="92"/>
        <end position="111"/>
    </location>
</feature>
<keyword evidence="2" id="KW-0813">Transport</keyword>
<feature type="domain" description="Major facilitator superfamily (MFS) profile" evidence="9">
    <location>
        <begin position="26"/>
        <end position="478"/>
    </location>
</feature>
<dbReference type="InterPro" id="IPR036259">
    <property type="entry name" value="MFS_trans_sf"/>
</dbReference>
<dbReference type="Gene3D" id="1.20.1250.20">
    <property type="entry name" value="MFS general substrate transporter like domains"/>
    <property type="match status" value="1"/>
</dbReference>
<keyword evidence="11" id="KW-1185">Reference proteome</keyword>
<dbReference type="AlphaFoldDB" id="A0A495X308"/>
<feature type="transmembrane region" description="Helical" evidence="8">
    <location>
        <begin position="117"/>
        <end position="139"/>
    </location>
</feature>
<evidence type="ECO:0000256" key="1">
    <source>
        <dbReference type="ARBA" id="ARBA00004651"/>
    </source>
</evidence>
<protein>
    <submittedName>
        <fullName evidence="10">EmrB/QacA subfamily drug resistance transporter</fullName>
    </submittedName>
</protein>
<dbReference type="Gene3D" id="1.20.1720.10">
    <property type="entry name" value="Multidrug resistance protein D"/>
    <property type="match status" value="1"/>
</dbReference>
<comment type="subcellular location">
    <subcellularLocation>
        <location evidence="1">Cell membrane</location>
        <topology evidence="1">Multi-pass membrane protein</topology>
    </subcellularLocation>
</comment>
<evidence type="ECO:0000256" key="8">
    <source>
        <dbReference type="SAM" id="Phobius"/>
    </source>
</evidence>
<dbReference type="PANTHER" id="PTHR42718:SF46">
    <property type="entry name" value="BLR6921 PROTEIN"/>
    <property type="match status" value="1"/>
</dbReference>
<reference evidence="10 11" key="1">
    <citation type="submission" date="2018-10" db="EMBL/GenBank/DDBJ databases">
        <title>Sequencing the genomes of 1000 actinobacteria strains.</title>
        <authorList>
            <person name="Klenk H.-P."/>
        </authorList>
    </citation>
    <scope>NUCLEOTIDE SEQUENCE [LARGE SCALE GENOMIC DNA]</scope>
    <source>
        <strain evidence="10 11">DSM 43911</strain>
    </source>
</reference>
<feature type="region of interest" description="Disordered" evidence="7">
    <location>
        <begin position="1"/>
        <end position="20"/>
    </location>
</feature>
<feature type="transmembrane region" description="Helical" evidence="8">
    <location>
        <begin position="60"/>
        <end position="80"/>
    </location>
</feature>
<dbReference type="CDD" id="cd17321">
    <property type="entry name" value="MFS_MMR_MDR_like"/>
    <property type="match status" value="1"/>
</dbReference>
<name>A0A495X308_9PSEU</name>
<feature type="transmembrane region" description="Helical" evidence="8">
    <location>
        <begin position="375"/>
        <end position="398"/>
    </location>
</feature>
<sequence>MSTQRSDQPPPTPDSVEPPDPRRWKALALLGTAFFMVILDATIVLTAIPSIQEDLNFDVAGVQWVLTGYVITFGGLMLFFGRVADLMGRRSVFLAGVGLFVLSSLLCGIAWDGWVLLTARAIQGVSAAIMAPTALSIVVSTFRDPAERNQALGVWGALGGIGATAGLLLGGLITSGISWEWIFYINIPVGVAIFLLVPVLISESRERVAVRRFDTAGAVTITAALVLLIHAIVNAPEVGWAATSTIVEFVAAAVLVALFLVIESKSSAPLVPLRIFKLRNLTAGNLTIFAVGLTVDGMLFPLTIYVQEVLDYSALQFGLTSAVMTVMSIVGAMAGQAAVTKLGLRPIAVPALLLITVGTALLIGVSVGGTFWGDLFWGLLIFGPGMGAAFVTSQIAALDGVAEEESGLAAGLVDTSFNIGSALGIAIVTSVALSVAGGVTADDPKVALTEGLQSAFLVATVFAVLGLLASFLLPGKSPEPAGADAKAASVSTKD</sequence>